<dbReference type="PROSITE" id="PS51257">
    <property type="entry name" value="PROKAR_LIPOPROTEIN"/>
    <property type="match status" value="1"/>
</dbReference>
<reference evidence="4" key="1">
    <citation type="submission" date="2020-11" db="EMBL/GenBank/DDBJ databases">
        <title>Nocardioides cynanchi sp. nov., isolated from soil of rhizosphere of Cynanchum wilfordii.</title>
        <authorList>
            <person name="Lee J.-S."/>
            <person name="Suh M.K."/>
            <person name="Kim J.-S."/>
        </authorList>
    </citation>
    <scope>NUCLEOTIDE SEQUENCE</scope>
    <source>
        <strain evidence="4">KCTC 19276</strain>
    </source>
</reference>
<accession>A0A930VT43</accession>
<dbReference type="AlphaFoldDB" id="A0A930VT43"/>
<protein>
    <recommendedName>
        <fullName evidence="3">Solute-binding protein family 5 domain-containing protein</fullName>
    </recommendedName>
</protein>
<comment type="caution">
    <text evidence="4">The sequence shown here is derived from an EMBL/GenBank/DDBJ whole genome shotgun (WGS) entry which is preliminary data.</text>
</comment>
<dbReference type="Gene3D" id="3.40.190.10">
    <property type="entry name" value="Periplasmic binding protein-like II"/>
    <property type="match status" value="1"/>
</dbReference>
<dbReference type="GO" id="GO:0015833">
    <property type="term" value="P:peptide transport"/>
    <property type="evidence" value="ECO:0007669"/>
    <property type="project" value="TreeGrafter"/>
</dbReference>
<evidence type="ECO:0000256" key="1">
    <source>
        <dbReference type="SAM" id="MobiDB-lite"/>
    </source>
</evidence>
<evidence type="ECO:0000256" key="2">
    <source>
        <dbReference type="SAM" id="SignalP"/>
    </source>
</evidence>
<evidence type="ECO:0000259" key="3">
    <source>
        <dbReference type="Pfam" id="PF00496"/>
    </source>
</evidence>
<evidence type="ECO:0000313" key="4">
    <source>
        <dbReference type="EMBL" id="MBF4770182.1"/>
    </source>
</evidence>
<dbReference type="Proteomes" id="UP000660668">
    <property type="component" value="Unassembled WGS sequence"/>
</dbReference>
<dbReference type="InterPro" id="IPR039424">
    <property type="entry name" value="SBP_5"/>
</dbReference>
<feature type="domain" description="Solute-binding protein family 5" evidence="3">
    <location>
        <begin position="119"/>
        <end position="493"/>
    </location>
</feature>
<dbReference type="SUPFAM" id="SSF53850">
    <property type="entry name" value="Periplasmic binding protein-like II"/>
    <property type="match status" value="1"/>
</dbReference>
<sequence length="588" mass="63542">MGNTLMRLKKSAVAILATASLLALAACGGSSDSNSDKPVPTQGEGGGAGAGKNPDLKAPRAVPDDAAPGGTATVLTAVVPFTLDPTRAYYTDSTAIMNLVTRALTQYVYDPDTNDMVLAPDMATDLGRPNEDNTEWTFTLRDGLKYEDGTDVKAEDVAYAISRSFAIEELPDGPTYQLQFFQDGDTYKGPYKDKSPYKGVTVSGNDITIKMSQPFPEMDYYASFPVFTGIPAAKDTKEEYGNHPLATGPYMFEDYKPGSSLTLVKNPNWDPNTDPGRIQSVDKWVFKFGEDTAKIENTIVSDTGEGQTTLSYDNITPPTYKKITAEGGDRLVTGTSPCTYMWYLDMRKITDINVRKAIGYAYPYEDVWKATGEIVGLTRVPGTSILPPGTAGRVDYDVLGIKGQNTDPEKAKELLAAANADGYEIKFLYATDDPLSVAGKDQIVKGLEAGGFTATPIASTSEKIREARSDPDSPINVRSSGWCSDWPSGGSWFPAQWDGALADLEGMPNPSMFVEADADAKQKEILAMDANDVPAAWGEFDKFIEETYYPAVVTGYSGTAIIRGSKIGGMYNDSVRGMPTFADMYITQ</sequence>
<dbReference type="GO" id="GO:1904680">
    <property type="term" value="F:peptide transmembrane transporter activity"/>
    <property type="evidence" value="ECO:0007669"/>
    <property type="project" value="TreeGrafter"/>
</dbReference>
<keyword evidence="2" id="KW-0732">Signal</keyword>
<feature type="signal peptide" evidence="2">
    <location>
        <begin position="1"/>
        <end position="25"/>
    </location>
</feature>
<dbReference type="PANTHER" id="PTHR30290">
    <property type="entry name" value="PERIPLASMIC BINDING COMPONENT OF ABC TRANSPORTER"/>
    <property type="match status" value="1"/>
</dbReference>
<dbReference type="PANTHER" id="PTHR30290:SF83">
    <property type="entry name" value="ABC TRANSPORTER SUBSTRATE-BINDING PROTEIN"/>
    <property type="match status" value="1"/>
</dbReference>
<dbReference type="EMBL" id="JADKPO010000041">
    <property type="protein sequence ID" value="MBF4770182.1"/>
    <property type="molecule type" value="Genomic_DNA"/>
</dbReference>
<feature type="chain" id="PRO_5039438226" description="Solute-binding protein family 5 domain-containing protein" evidence="2">
    <location>
        <begin position="26"/>
        <end position="588"/>
    </location>
</feature>
<feature type="region of interest" description="Disordered" evidence="1">
    <location>
        <begin position="30"/>
        <end position="69"/>
    </location>
</feature>
<dbReference type="RefSeq" id="WP_194698330.1">
    <property type="nucleotide sequence ID" value="NZ_JADKPO010000041.1"/>
</dbReference>
<dbReference type="Gene3D" id="3.10.105.10">
    <property type="entry name" value="Dipeptide-binding Protein, Domain 3"/>
    <property type="match status" value="1"/>
</dbReference>
<organism evidence="4 5">
    <name type="scientific">Nocardioides agariphilus</name>
    <dbReference type="NCBI Taxonomy" id="433664"/>
    <lineage>
        <taxon>Bacteria</taxon>
        <taxon>Bacillati</taxon>
        <taxon>Actinomycetota</taxon>
        <taxon>Actinomycetes</taxon>
        <taxon>Propionibacteriales</taxon>
        <taxon>Nocardioidaceae</taxon>
        <taxon>Nocardioides</taxon>
    </lineage>
</organism>
<gene>
    <name evidence="4" type="ORF">ISU10_20600</name>
</gene>
<dbReference type="InterPro" id="IPR000914">
    <property type="entry name" value="SBP_5_dom"/>
</dbReference>
<evidence type="ECO:0000313" key="5">
    <source>
        <dbReference type="Proteomes" id="UP000660668"/>
    </source>
</evidence>
<name>A0A930VT43_9ACTN</name>
<dbReference type="Pfam" id="PF00496">
    <property type="entry name" value="SBP_bac_5"/>
    <property type="match status" value="1"/>
</dbReference>
<proteinExistence type="predicted"/>
<keyword evidence="5" id="KW-1185">Reference proteome</keyword>